<evidence type="ECO:0000256" key="1">
    <source>
        <dbReference type="SAM" id="MobiDB-lite"/>
    </source>
</evidence>
<evidence type="ECO:0000313" key="2">
    <source>
        <dbReference type="EMBL" id="CAI6364633.1"/>
    </source>
</evidence>
<keyword evidence="3" id="KW-1185">Reference proteome</keyword>
<dbReference type="AlphaFoldDB" id="A0AAV0X9S8"/>
<comment type="caution">
    <text evidence="2">The sequence shown here is derived from an EMBL/GenBank/DDBJ whole genome shotgun (WGS) entry which is preliminary data.</text>
</comment>
<accession>A0AAV0X9S8</accession>
<gene>
    <name evidence="2" type="ORF">MEUPH1_LOCUS19435</name>
</gene>
<name>A0AAV0X9S8_9HEMI</name>
<proteinExistence type="predicted"/>
<dbReference type="EMBL" id="CARXXK010000004">
    <property type="protein sequence ID" value="CAI6364633.1"/>
    <property type="molecule type" value="Genomic_DNA"/>
</dbReference>
<protein>
    <submittedName>
        <fullName evidence="2">Uncharacterized protein</fullName>
    </submittedName>
</protein>
<dbReference type="Proteomes" id="UP001160148">
    <property type="component" value="Unassembled WGS sequence"/>
</dbReference>
<organism evidence="2 3">
    <name type="scientific">Macrosiphum euphorbiae</name>
    <name type="common">potato aphid</name>
    <dbReference type="NCBI Taxonomy" id="13131"/>
    <lineage>
        <taxon>Eukaryota</taxon>
        <taxon>Metazoa</taxon>
        <taxon>Ecdysozoa</taxon>
        <taxon>Arthropoda</taxon>
        <taxon>Hexapoda</taxon>
        <taxon>Insecta</taxon>
        <taxon>Pterygota</taxon>
        <taxon>Neoptera</taxon>
        <taxon>Paraneoptera</taxon>
        <taxon>Hemiptera</taxon>
        <taxon>Sternorrhyncha</taxon>
        <taxon>Aphidomorpha</taxon>
        <taxon>Aphidoidea</taxon>
        <taxon>Aphididae</taxon>
        <taxon>Macrosiphini</taxon>
        <taxon>Macrosiphum</taxon>
    </lineage>
</organism>
<reference evidence="2 3" key="1">
    <citation type="submission" date="2023-01" db="EMBL/GenBank/DDBJ databases">
        <authorList>
            <person name="Whitehead M."/>
        </authorList>
    </citation>
    <scope>NUCLEOTIDE SEQUENCE [LARGE SCALE GENOMIC DNA]</scope>
</reference>
<sequence>MRPPPLPPSVTSGFGPLPPPPPFPTMMTTGTPALRSELREKEGSSNTTVPDKKSPKTVRGSTLSWPFHQALLSYS</sequence>
<feature type="region of interest" description="Disordered" evidence="1">
    <location>
        <begin position="1"/>
        <end position="62"/>
    </location>
</feature>
<evidence type="ECO:0000313" key="3">
    <source>
        <dbReference type="Proteomes" id="UP001160148"/>
    </source>
</evidence>